<sequence>MLVLSAVDGSESARFAARWAAENVVGPTDMLHLLAVLPPHFTPPVPKAVDTYAMSGLEEQRRVDVERADSLLAACAAECCEVVPEGRLFLSKVMAHGGASGVGESVLEEAADRRAALIVLGSRGMGAVKRSLMALIGLGSVGDYVAHNARCPVAVVPLPPAARAAAAGPAATQEGPRQVCVAVDASPAAQQALRWALARLMAPPARASLLHVVSVARSVPLPMVEDGAAAAAVLEAQRWSEAKQEALAEAAALCEAALEQAAIALGRVAASTRALEPEGGASGAGEAVCRYVRELHGDILVLGSRGLAELQRSLLPLLGLGSVSDYCGLHTKYLCSSMLARKDCAHARVHQARYAVVVVKGEAVPAAM</sequence>
<evidence type="ECO:0000313" key="2">
    <source>
        <dbReference type="EMBL" id="KAK9840934.1"/>
    </source>
</evidence>
<dbReference type="SUPFAM" id="SSF52402">
    <property type="entry name" value="Adenine nucleotide alpha hydrolases-like"/>
    <property type="match status" value="2"/>
</dbReference>
<dbReference type="EMBL" id="JALJOU010000011">
    <property type="protein sequence ID" value="KAK9840934.1"/>
    <property type="molecule type" value="Genomic_DNA"/>
</dbReference>
<evidence type="ECO:0000313" key="3">
    <source>
        <dbReference type="Proteomes" id="UP001445335"/>
    </source>
</evidence>
<dbReference type="PANTHER" id="PTHR31964">
    <property type="entry name" value="ADENINE NUCLEOTIDE ALPHA HYDROLASES-LIKE SUPERFAMILY PROTEIN"/>
    <property type="match status" value="1"/>
</dbReference>
<dbReference type="InterPro" id="IPR006016">
    <property type="entry name" value="UspA"/>
</dbReference>
<organism evidence="2 3">
    <name type="scientific">Elliptochloris bilobata</name>
    <dbReference type="NCBI Taxonomy" id="381761"/>
    <lineage>
        <taxon>Eukaryota</taxon>
        <taxon>Viridiplantae</taxon>
        <taxon>Chlorophyta</taxon>
        <taxon>core chlorophytes</taxon>
        <taxon>Trebouxiophyceae</taxon>
        <taxon>Trebouxiophyceae incertae sedis</taxon>
        <taxon>Elliptochloris clade</taxon>
        <taxon>Elliptochloris</taxon>
    </lineage>
</organism>
<protein>
    <recommendedName>
        <fullName evidence="1">UspA domain-containing protein</fullName>
    </recommendedName>
</protein>
<comment type="caution">
    <text evidence="2">The sequence shown here is derived from an EMBL/GenBank/DDBJ whole genome shotgun (WGS) entry which is preliminary data.</text>
</comment>
<proteinExistence type="predicted"/>
<evidence type="ECO:0000259" key="1">
    <source>
        <dbReference type="Pfam" id="PF00582"/>
    </source>
</evidence>
<name>A0AAW1S4R9_9CHLO</name>
<dbReference type="Pfam" id="PF00582">
    <property type="entry name" value="Usp"/>
    <property type="match status" value="2"/>
</dbReference>
<dbReference type="Gene3D" id="3.40.50.620">
    <property type="entry name" value="HUPs"/>
    <property type="match status" value="2"/>
</dbReference>
<gene>
    <name evidence="2" type="ORF">WJX81_001118</name>
</gene>
<dbReference type="PANTHER" id="PTHR31964:SF113">
    <property type="entry name" value="USPA DOMAIN-CONTAINING PROTEIN"/>
    <property type="match status" value="1"/>
</dbReference>
<dbReference type="CDD" id="cd23659">
    <property type="entry name" value="USP_At3g01520-like"/>
    <property type="match status" value="1"/>
</dbReference>
<feature type="domain" description="UspA" evidence="1">
    <location>
        <begin position="3"/>
        <end position="157"/>
    </location>
</feature>
<dbReference type="AlphaFoldDB" id="A0AAW1S4R9"/>
<reference evidence="2 3" key="1">
    <citation type="journal article" date="2024" name="Nat. Commun.">
        <title>Phylogenomics reveals the evolutionary origins of lichenization in chlorophyte algae.</title>
        <authorList>
            <person name="Puginier C."/>
            <person name="Libourel C."/>
            <person name="Otte J."/>
            <person name="Skaloud P."/>
            <person name="Haon M."/>
            <person name="Grisel S."/>
            <person name="Petersen M."/>
            <person name="Berrin J.G."/>
            <person name="Delaux P.M."/>
            <person name="Dal Grande F."/>
            <person name="Keller J."/>
        </authorList>
    </citation>
    <scope>NUCLEOTIDE SEQUENCE [LARGE SCALE GENOMIC DNA]</scope>
    <source>
        <strain evidence="2 3">SAG 245.80</strain>
    </source>
</reference>
<keyword evidence="3" id="KW-1185">Reference proteome</keyword>
<dbReference type="InterPro" id="IPR014729">
    <property type="entry name" value="Rossmann-like_a/b/a_fold"/>
</dbReference>
<feature type="domain" description="UspA" evidence="1">
    <location>
        <begin position="177"/>
        <end position="331"/>
    </location>
</feature>
<dbReference type="Proteomes" id="UP001445335">
    <property type="component" value="Unassembled WGS sequence"/>
</dbReference>
<accession>A0AAW1S4R9</accession>